<name>D6ST05_9BACT</name>
<accession>D6ST05</accession>
<sequence>MKRIFEHNRFTAGSRHWAGGKNAGRAMLTLFMLAFFCLGMGGTSGTFGPAAEKDRFFRAEIKDRSDKSHEVQGIFVQGSTYLPARTGSAEAEVDFGKIESARFYVQDDRVLARVTMVNQEEMDFYIQPQTTFQGKTDWGSISFRADEIKEISFK</sequence>
<dbReference type="Proteomes" id="UP000005496">
    <property type="component" value="Unassembled WGS sequence"/>
</dbReference>
<organism evidence="1 2">
    <name type="scientific">Desulfonatronospira thiodismutans ASO3-1</name>
    <dbReference type="NCBI Taxonomy" id="555779"/>
    <lineage>
        <taxon>Bacteria</taxon>
        <taxon>Pseudomonadati</taxon>
        <taxon>Thermodesulfobacteriota</taxon>
        <taxon>Desulfovibrionia</taxon>
        <taxon>Desulfovibrionales</taxon>
        <taxon>Desulfonatronovibrionaceae</taxon>
        <taxon>Desulfonatronospira</taxon>
    </lineage>
</organism>
<dbReference type="AlphaFoldDB" id="D6ST05"/>
<dbReference type="OrthoDB" id="5465310at2"/>
<evidence type="ECO:0000313" key="1">
    <source>
        <dbReference type="EMBL" id="EFI33821.1"/>
    </source>
</evidence>
<protein>
    <submittedName>
        <fullName evidence="1">Uncharacterized protein</fullName>
    </submittedName>
</protein>
<dbReference type="RefSeq" id="WP_008871170.1">
    <property type="nucleotide sequence ID" value="NZ_ACJN02000003.1"/>
</dbReference>
<evidence type="ECO:0000313" key="2">
    <source>
        <dbReference type="Proteomes" id="UP000005496"/>
    </source>
</evidence>
<keyword evidence="2" id="KW-1185">Reference proteome</keyword>
<reference evidence="1" key="1">
    <citation type="submission" date="2010-05" db="EMBL/GenBank/DDBJ databases">
        <title>The draft genome of Desulfonatronospira thiodismutans ASO3-1.</title>
        <authorList>
            <consortium name="US DOE Joint Genome Institute (JGI-PGF)"/>
            <person name="Lucas S."/>
            <person name="Copeland A."/>
            <person name="Lapidus A."/>
            <person name="Cheng J.-F."/>
            <person name="Bruce D."/>
            <person name="Goodwin L."/>
            <person name="Pitluck S."/>
            <person name="Chertkov O."/>
            <person name="Brettin T."/>
            <person name="Detter J.C."/>
            <person name="Han C."/>
            <person name="Land M.L."/>
            <person name="Hauser L."/>
            <person name="Kyrpides N."/>
            <person name="Mikhailova N."/>
            <person name="Muyzer G."/>
            <person name="Woyke T."/>
        </authorList>
    </citation>
    <scope>NUCLEOTIDE SEQUENCE [LARGE SCALE GENOMIC DNA]</scope>
    <source>
        <strain evidence="1">ASO3-1</strain>
    </source>
</reference>
<dbReference type="EMBL" id="ACJN02000003">
    <property type="protein sequence ID" value="EFI33821.1"/>
    <property type="molecule type" value="Genomic_DNA"/>
</dbReference>
<proteinExistence type="predicted"/>
<comment type="caution">
    <text evidence="1">The sequence shown here is derived from an EMBL/GenBank/DDBJ whole genome shotgun (WGS) entry which is preliminary data.</text>
</comment>
<gene>
    <name evidence="1" type="ORF">Dthio_PD1160</name>
</gene>